<dbReference type="InterPro" id="IPR051082">
    <property type="entry name" value="Pentapeptide-BTB/POZ_domain"/>
</dbReference>
<dbReference type="HOGENOM" id="CLU_033401_1_0_5"/>
<dbReference type="PANTHER" id="PTHR14136:SF17">
    <property type="entry name" value="BTB_POZ DOMAIN-CONTAINING PROTEIN KCTD9"/>
    <property type="match status" value="1"/>
</dbReference>
<keyword evidence="3" id="KW-1185">Reference proteome</keyword>
<keyword evidence="1" id="KW-0732">Signal</keyword>
<dbReference type="InterPro" id="IPR001646">
    <property type="entry name" value="5peptide_repeat"/>
</dbReference>
<dbReference type="EMBL" id="CP002083">
    <property type="protein sequence ID" value="ADJ21898.1"/>
    <property type="molecule type" value="Genomic_DNA"/>
</dbReference>
<dbReference type="STRING" id="582899.Hden_0071"/>
<dbReference type="KEGG" id="hdn:Hden_0071"/>
<dbReference type="PANTHER" id="PTHR14136">
    <property type="entry name" value="BTB_POZ DOMAIN-CONTAINING PROTEIN KCTD9"/>
    <property type="match status" value="1"/>
</dbReference>
<dbReference type="OrthoDB" id="7929910at2"/>
<evidence type="ECO:0000313" key="3">
    <source>
        <dbReference type="Proteomes" id="UP000002033"/>
    </source>
</evidence>
<proteinExistence type="predicted"/>
<dbReference type="Proteomes" id="UP000002033">
    <property type="component" value="Chromosome"/>
</dbReference>
<dbReference type="SUPFAM" id="SSF141571">
    <property type="entry name" value="Pentapeptide repeat-like"/>
    <property type="match status" value="1"/>
</dbReference>
<dbReference type="eggNOG" id="COG1357">
    <property type="taxonomic scope" value="Bacteria"/>
</dbReference>
<organism evidence="2 3">
    <name type="scientific">Hyphomicrobium denitrificans (strain ATCC 51888 / DSM 1869 / NCIMB 11706 / TK 0415)</name>
    <dbReference type="NCBI Taxonomy" id="582899"/>
    <lineage>
        <taxon>Bacteria</taxon>
        <taxon>Pseudomonadati</taxon>
        <taxon>Pseudomonadota</taxon>
        <taxon>Alphaproteobacteria</taxon>
        <taxon>Hyphomicrobiales</taxon>
        <taxon>Hyphomicrobiaceae</taxon>
        <taxon>Hyphomicrobium</taxon>
    </lineage>
</organism>
<dbReference type="Pfam" id="PF00805">
    <property type="entry name" value="Pentapeptide"/>
    <property type="match status" value="3"/>
</dbReference>
<name>D8JPK7_HYPDA</name>
<feature type="signal peptide" evidence="1">
    <location>
        <begin position="1"/>
        <end position="25"/>
    </location>
</feature>
<evidence type="ECO:0000313" key="2">
    <source>
        <dbReference type="EMBL" id="ADJ21898.1"/>
    </source>
</evidence>
<dbReference type="AlphaFoldDB" id="D8JPK7"/>
<feature type="chain" id="PRO_5003115983" evidence="1">
    <location>
        <begin position="26"/>
        <end position="279"/>
    </location>
</feature>
<gene>
    <name evidence="2" type="ordered locus">Hden_0071</name>
</gene>
<accession>D8JPK7</accession>
<reference evidence="3" key="1">
    <citation type="journal article" date="2011" name="J. Bacteriol.">
        <title>Genome sequences of eight morphologically diverse alphaproteobacteria.</title>
        <authorList>
            <consortium name="US DOE Joint Genome Institute"/>
            <person name="Brown P.J."/>
            <person name="Kysela D.T."/>
            <person name="Buechlein A."/>
            <person name="Hemmerich C."/>
            <person name="Brun Y.V."/>
        </authorList>
    </citation>
    <scope>NUCLEOTIDE SEQUENCE [LARGE SCALE GENOMIC DNA]</scope>
    <source>
        <strain evidence="3">ATCC 51888 / DSM 1869 / NCIB 11706 / TK 0415</strain>
    </source>
</reference>
<sequence length="279" mass="29696" precursor="true">MRRRLRQTVVIVALFGAAGFAGASAEPATGPVPMHAEVSAYTITALLHKAKPGERPNLSGKFLVYLDLADLDFKGANLARSDFYGTDFTDANLSGVDLSHTRLDRSVLIRSNLSGANLTGATILRPTIYSDLSSKTSDAPRFSGANLSKVRVQAELSGSDFRGADLTEANFAPLEWRSGEGTLATAYRNILKYCDFSGARLHAANMQRSVLWFAKFTGADLTGADFTDADLSRADFAGADVSGANFSQANLDGASLIGVKGLHEAIGLDQSINLDRATR</sequence>
<protein>
    <submittedName>
        <fullName evidence="2">Pentapeptide repeat protein</fullName>
    </submittedName>
</protein>
<evidence type="ECO:0000256" key="1">
    <source>
        <dbReference type="SAM" id="SignalP"/>
    </source>
</evidence>
<dbReference type="Gene3D" id="2.160.20.80">
    <property type="entry name" value="E3 ubiquitin-protein ligase SopA"/>
    <property type="match status" value="2"/>
</dbReference>